<protein>
    <submittedName>
        <fullName evidence="1">Uncharacterized protein</fullName>
    </submittedName>
</protein>
<organism evidence="1 2">
    <name type="scientific">Helicocarpus griseus UAMH5409</name>
    <dbReference type="NCBI Taxonomy" id="1447875"/>
    <lineage>
        <taxon>Eukaryota</taxon>
        <taxon>Fungi</taxon>
        <taxon>Dikarya</taxon>
        <taxon>Ascomycota</taxon>
        <taxon>Pezizomycotina</taxon>
        <taxon>Eurotiomycetes</taxon>
        <taxon>Eurotiomycetidae</taxon>
        <taxon>Onygenales</taxon>
        <taxon>Ajellomycetaceae</taxon>
        <taxon>Helicocarpus</taxon>
    </lineage>
</organism>
<comment type="caution">
    <text evidence="1">The sequence shown here is derived from an EMBL/GenBank/DDBJ whole genome shotgun (WGS) entry which is preliminary data.</text>
</comment>
<dbReference type="OrthoDB" id="4760831at2759"/>
<dbReference type="EMBL" id="PDNB01000169">
    <property type="protein sequence ID" value="PGH01610.1"/>
    <property type="molecule type" value="Genomic_DNA"/>
</dbReference>
<sequence>MNFIVSLNREDQHDDTGAYDEAKALSDLWTDYFGISPNDITFFAVRRTCKVALSVLAHSELYRVIYSFDSQSPGTWSNEFMHLLLFAYIGHGKLENDRLIFTSASGSQNCPWDDIKIELSSSTTVLMSHIDTFLGLDCCYAGSFTRSQSARSSRLIAACGPYELPPKPWEYMSVEDFHAEIQRQKPAGAPDALFQAFGGPKKVLLPYSGKQNPSPVSNSVSYNPLHIVCHLSVRADNSAECFKEFEKSIASLPADFQISIEGAYHSQSILVILRMPQSTFNRLSTMLDLKMIGPVTDKSPVKS</sequence>
<accession>A0A2B7WYD4</accession>
<evidence type="ECO:0000313" key="1">
    <source>
        <dbReference type="EMBL" id="PGH01610.1"/>
    </source>
</evidence>
<keyword evidence="2" id="KW-1185">Reference proteome</keyword>
<dbReference type="STRING" id="1447875.A0A2B7WYD4"/>
<dbReference type="Proteomes" id="UP000223968">
    <property type="component" value="Unassembled WGS sequence"/>
</dbReference>
<evidence type="ECO:0000313" key="2">
    <source>
        <dbReference type="Proteomes" id="UP000223968"/>
    </source>
</evidence>
<name>A0A2B7WYD4_9EURO</name>
<gene>
    <name evidence="1" type="ORF">AJ79_07858</name>
</gene>
<proteinExistence type="predicted"/>
<dbReference type="AlphaFoldDB" id="A0A2B7WYD4"/>
<reference evidence="1 2" key="1">
    <citation type="submission" date="2017-10" db="EMBL/GenBank/DDBJ databases">
        <title>Comparative genomics in systemic dimorphic fungi from Ajellomycetaceae.</title>
        <authorList>
            <person name="Munoz J.F."/>
            <person name="Mcewen J.G."/>
            <person name="Clay O.K."/>
            <person name="Cuomo C.A."/>
        </authorList>
    </citation>
    <scope>NUCLEOTIDE SEQUENCE [LARGE SCALE GENOMIC DNA]</scope>
    <source>
        <strain evidence="1 2">UAMH5409</strain>
    </source>
</reference>